<dbReference type="RefSeq" id="WP_065159615.1">
    <property type="nucleotide sequence ID" value="NZ_LZLQ01000100.1"/>
</dbReference>
<dbReference type="EMBL" id="LZLQ01000100">
    <property type="protein sequence ID" value="OBK14136.1"/>
    <property type="molecule type" value="Genomic_DNA"/>
</dbReference>
<dbReference type="AlphaFoldDB" id="A0A1A3MX82"/>
<reference evidence="1 2" key="1">
    <citation type="submission" date="2016-06" db="EMBL/GenBank/DDBJ databases">
        <authorList>
            <person name="Kjaerup R.B."/>
            <person name="Dalgaard T.S."/>
            <person name="Juul-Madsen H.R."/>
        </authorList>
    </citation>
    <scope>NUCLEOTIDE SEQUENCE [LARGE SCALE GENOMIC DNA]</scope>
    <source>
        <strain evidence="1 2">1245139.5</strain>
    </source>
</reference>
<dbReference type="OrthoDB" id="4555700at2"/>
<accession>A0A1A3MX82</accession>
<sequence length="181" mass="19612">MVTQTFDISGQPAKRAHQHFAEGQVQRHRLDVIATSPGDVVQTTGGWLFDRVMAGWQVHVFLPGGGTAQPLRILGVQVLDLESALDPSGPMSQSLAVSAEAFTAHECVRERVRKALDNRLTEVALWGQGWPLGVDRGLVRTQYQLSAAARAFKGQALRAAGIPYQSIDPTETVLTDSAWLG</sequence>
<name>A0A1A3MX82_MYCAS</name>
<evidence type="ECO:0000313" key="2">
    <source>
        <dbReference type="Proteomes" id="UP000093629"/>
    </source>
</evidence>
<protein>
    <submittedName>
        <fullName evidence="1">Uncharacterized protein</fullName>
    </submittedName>
</protein>
<dbReference type="Proteomes" id="UP000093629">
    <property type="component" value="Unassembled WGS sequence"/>
</dbReference>
<proteinExistence type="predicted"/>
<gene>
    <name evidence="1" type="ORF">A5636_00740</name>
</gene>
<organism evidence="1 2">
    <name type="scientific">Mycobacterium asiaticum</name>
    <dbReference type="NCBI Taxonomy" id="1790"/>
    <lineage>
        <taxon>Bacteria</taxon>
        <taxon>Bacillati</taxon>
        <taxon>Actinomycetota</taxon>
        <taxon>Actinomycetes</taxon>
        <taxon>Mycobacteriales</taxon>
        <taxon>Mycobacteriaceae</taxon>
        <taxon>Mycobacterium</taxon>
    </lineage>
</organism>
<comment type="caution">
    <text evidence="1">The sequence shown here is derived from an EMBL/GenBank/DDBJ whole genome shotgun (WGS) entry which is preliminary data.</text>
</comment>
<keyword evidence="2" id="KW-1185">Reference proteome</keyword>
<evidence type="ECO:0000313" key="1">
    <source>
        <dbReference type="EMBL" id="OBK14136.1"/>
    </source>
</evidence>